<dbReference type="PANTHER" id="PTHR12126">
    <property type="entry name" value="NADH-UBIQUINONE OXIDOREDUCTASE 39 KDA SUBUNIT-RELATED"/>
    <property type="match status" value="1"/>
</dbReference>
<organism evidence="2 3">
    <name type="scientific">Sneathiella marina</name>
    <dbReference type="NCBI Taxonomy" id="2950108"/>
    <lineage>
        <taxon>Bacteria</taxon>
        <taxon>Pseudomonadati</taxon>
        <taxon>Pseudomonadota</taxon>
        <taxon>Alphaproteobacteria</taxon>
        <taxon>Sneathiellales</taxon>
        <taxon>Sneathiellaceae</taxon>
        <taxon>Sneathiella</taxon>
    </lineage>
</organism>
<dbReference type="Pfam" id="PF01370">
    <property type="entry name" value="Epimerase"/>
    <property type="match status" value="1"/>
</dbReference>
<sequence length="317" mass="34053">MSDRLITIFGGSGFIGRHLVGRLAAKGYQIRLAVRDPESAVQLMTQGNVGQIVGMQTNIRNQMSVDRAVAGADIVINLVGLLYEAGAQSFGAVHVDGAERVAKAAKLAGAKQLIHMSALGADKEHEAGYARSKAVGEEVAAAEFPGATILRPSVVFGTDDDFFNRFAQLLSLAPVFPLSDGGQAKMQPIWIEDLVEAIVRILETPSEQGKIWELTGPDAVSFHDLMKKVLSYTDRNCLLLPVPAFVMSFMAVFMKLAPGRPQLTPDQVKLLKVDNIASGDFPNLQDLGIEAASVDSVVPVYLRRYKKGGGTKADDFA</sequence>
<dbReference type="EMBL" id="CP098747">
    <property type="protein sequence ID" value="USG61546.1"/>
    <property type="molecule type" value="Genomic_DNA"/>
</dbReference>
<accession>A0ABY4W3Z2</accession>
<dbReference type="Proteomes" id="UP001056291">
    <property type="component" value="Chromosome"/>
</dbReference>
<dbReference type="InterPro" id="IPR051207">
    <property type="entry name" value="ComplexI_NDUFA9_subunit"/>
</dbReference>
<gene>
    <name evidence="2" type="ORF">NBZ79_00965</name>
</gene>
<dbReference type="InterPro" id="IPR001509">
    <property type="entry name" value="Epimerase_deHydtase"/>
</dbReference>
<dbReference type="PANTHER" id="PTHR12126:SF11">
    <property type="entry name" value="NADH DEHYDROGENASE [UBIQUINONE] 1 ALPHA SUBCOMPLEX SUBUNIT 9, MITOCHONDRIAL"/>
    <property type="match status" value="1"/>
</dbReference>
<dbReference type="SUPFAM" id="SSF51735">
    <property type="entry name" value="NAD(P)-binding Rossmann-fold domains"/>
    <property type="match status" value="1"/>
</dbReference>
<feature type="domain" description="NAD-dependent epimerase/dehydratase" evidence="1">
    <location>
        <begin position="6"/>
        <end position="211"/>
    </location>
</feature>
<evidence type="ECO:0000259" key="1">
    <source>
        <dbReference type="Pfam" id="PF01370"/>
    </source>
</evidence>
<dbReference type="InterPro" id="IPR036291">
    <property type="entry name" value="NAD(P)-bd_dom_sf"/>
</dbReference>
<proteinExistence type="predicted"/>
<protein>
    <submittedName>
        <fullName evidence="2">Complex I NDUFA9 subunit family protein</fullName>
    </submittedName>
</protein>
<keyword evidence="3" id="KW-1185">Reference proteome</keyword>
<dbReference type="Gene3D" id="3.40.50.720">
    <property type="entry name" value="NAD(P)-binding Rossmann-like Domain"/>
    <property type="match status" value="1"/>
</dbReference>
<evidence type="ECO:0000313" key="3">
    <source>
        <dbReference type="Proteomes" id="UP001056291"/>
    </source>
</evidence>
<reference evidence="2" key="1">
    <citation type="submission" date="2022-06" db="EMBL/GenBank/DDBJ databases">
        <title>Sneathiella actinostolidae sp. nov., isolated from a sea anemonein the Western Pacific Ocean.</title>
        <authorList>
            <person name="Wei M.J."/>
        </authorList>
    </citation>
    <scope>NUCLEOTIDE SEQUENCE</scope>
    <source>
        <strain evidence="2">PHK-P5</strain>
    </source>
</reference>
<name>A0ABY4W3Z2_9PROT</name>
<dbReference type="CDD" id="cd05271">
    <property type="entry name" value="NDUFA9_like_SDR_a"/>
    <property type="match status" value="1"/>
</dbReference>
<dbReference type="RefSeq" id="WP_251934638.1">
    <property type="nucleotide sequence ID" value="NZ_CP098747.1"/>
</dbReference>
<evidence type="ECO:0000313" key="2">
    <source>
        <dbReference type="EMBL" id="USG61546.1"/>
    </source>
</evidence>